<keyword evidence="3" id="KW-1185">Reference proteome</keyword>
<keyword evidence="1" id="KW-0812">Transmembrane</keyword>
<keyword evidence="1" id="KW-1133">Transmembrane helix</keyword>
<proteinExistence type="predicted"/>
<feature type="transmembrane region" description="Helical" evidence="1">
    <location>
        <begin position="7"/>
        <end position="27"/>
    </location>
</feature>
<keyword evidence="1" id="KW-0472">Membrane</keyword>
<dbReference type="Proteomes" id="UP000019140">
    <property type="component" value="Unassembled WGS sequence"/>
</dbReference>
<gene>
    <name evidence="2" type="ORF">ETSY2_24875</name>
</gene>
<organism evidence="2 3">
    <name type="scientific">Candidatus Entotheonella gemina</name>
    <dbReference type="NCBI Taxonomy" id="1429439"/>
    <lineage>
        <taxon>Bacteria</taxon>
        <taxon>Pseudomonadati</taxon>
        <taxon>Nitrospinota/Tectimicrobiota group</taxon>
        <taxon>Candidatus Tectimicrobiota</taxon>
        <taxon>Candidatus Entotheonellia</taxon>
        <taxon>Candidatus Entotheonellales</taxon>
        <taxon>Candidatus Entotheonellaceae</taxon>
        <taxon>Candidatus Entotheonella</taxon>
    </lineage>
</organism>
<dbReference type="AlphaFoldDB" id="W4M583"/>
<feature type="transmembrane region" description="Helical" evidence="1">
    <location>
        <begin position="39"/>
        <end position="61"/>
    </location>
</feature>
<sequence>MSVYRDRIVIAILIIGVCCFSLLPAAYLVLRAWQWHEALAIIELIFFPLFVIFAMAAWLAYRRNQARRMQWPSDDTPGAPDRDEAQF</sequence>
<reference evidence="2 3" key="1">
    <citation type="journal article" date="2014" name="Nature">
        <title>An environmental bacterial taxon with a large and distinct metabolic repertoire.</title>
        <authorList>
            <person name="Wilson M.C."/>
            <person name="Mori T."/>
            <person name="Ruckert C."/>
            <person name="Uria A.R."/>
            <person name="Helf M.J."/>
            <person name="Takada K."/>
            <person name="Gernert C."/>
            <person name="Steffens U.A."/>
            <person name="Heycke N."/>
            <person name="Schmitt S."/>
            <person name="Rinke C."/>
            <person name="Helfrich E.J."/>
            <person name="Brachmann A.O."/>
            <person name="Gurgui C."/>
            <person name="Wakimoto T."/>
            <person name="Kracht M."/>
            <person name="Crusemann M."/>
            <person name="Hentschel U."/>
            <person name="Abe I."/>
            <person name="Matsunaga S."/>
            <person name="Kalinowski J."/>
            <person name="Takeyama H."/>
            <person name="Piel J."/>
        </authorList>
    </citation>
    <scope>NUCLEOTIDE SEQUENCE [LARGE SCALE GENOMIC DNA]</scope>
    <source>
        <strain evidence="3">TSY2</strain>
    </source>
</reference>
<evidence type="ECO:0000313" key="2">
    <source>
        <dbReference type="EMBL" id="ETX05111.1"/>
    </source>
</evidence>
<accession>W4M583</accession>
<protein>
    <submittedName>
        <fullName evidence="2">Uncharacterized protein</fullName>
    </submittedName>
</protein>
<dbReference type="HOGENOM" id="CLU_2477578_0_0_7"/>
<evidence type="ECO:0000256" key="1">
    <source>
        <dbReference type="SAM" id="Phobius"/>
    </source>
</evidence>
<comment type="caution">
    <text evidence="2">The sequence shown here is derived from an EMBL/GenBank/DDBJ whole genome shotgun (WGS) entry which is preliminary data.</text>
</comment>
<evidence type="ECO:0000313" key="3">
    <source>
        <dbReference type="Proteomes" id="UP000019140"/>
    </source>
</evidence>
<name>W4M583_9BACT</name>
<dbReference type="EMBL" id="AZHX01001042">
    <property type="protein sequence ID" value="ETX05111.1"/>
    <property type="molecule type" value="Genomic_DNA"/>
</dbReference>